<dbReference type="Pfam" id="PF02801">
    <property type="entry name" value="Ketoacyl-synt_C"/>
    <property type="match status" value="1"/>
</dbReference>
<dbReference type="SUPFAM" id="SSF51735">
    <property type="entry name" value="NAD(P)-binding Rossmann-fold domains"/>
    <property type="match status" value="1"/>
</dbReference>
<proteinExistence type="predicted"/>
<dbReference type="InterPro" id="IPR020841">
    <property type="entry name" value="PKS_Beta-ketoAc_synthase_dom"/>
</dbReference>
<dbReference type="CDD" id="cd00833">
    <property type="entry name" value="PKS"/>
    <property type="match status" value="1"/>
</dbReference>
<dbReference type="SMART" id="SM00823">
    <property type="entry name" value="PKS_PP"/>
    <property type="match status" value="1"/>
</dbReference>
<gene>
    <name evidence="6" type="ORF">ACFPIJ_26575</name>
</gene>
<sequence>LGNPGQANYAAANTYLDALAGHRHAHGLPATSLAWGLWAGDGGMGGALAGTDAQRMRRGGLLPMAPEEALALFDAAVADPAAALVPARLDPAALRRLAGSAEVPSLLRGLVRPAPRRTVASGTGRGGSALARRLAGPDRLAALLGLVREHVAAVAGHPSADTVDPGRTFQELGFDSLTAVELRNRLTADTELRLPATMIFDYPTPQALAAYLLTQVAPATAGPAGPAASAVAPGEPIAIVAMACRFPGEADTPDRMWRLLAEGADTIGEFPDGRGWDVDELYDPDPDAPGKSYAREGGFVHDAARFDADFFGISPREATATDPQQRLLLETTWEAFEAAGITPATLRGTPTGVFAGVVAQQYGTDARLEIEGYSITGTTTSVASGRIAYTFGLEGPAVTVDTACSSSLVAIHLAAQALRGGECDLALAGGATVMANPTVFTEFSRQRGLARNGRCKSFAAAADGVGWGEGAGMLILERLSDAQRNGHPVLAVIRGSAVNQDGASNGLTAPNGPSQQRVIRQALANARLSSSDVDAVEAHGTGTTLGDPIEAQALLATYGQDRPADRPLWLGSIKSNIGHTQAAAGVASVIKMVLAMRHRELPRTLHVDEPSPHVDWTAGN</sequence>
<dbReference type="SUPFAM" id="SSF53901">
    <property type="entry name" value="Thiolase-like"/>
    <property type="match status" value="1"/>
</dbReference>
<dbReference type="PROSITE" id="PS50075">
    <property type="entry name" value="CARRIER"/>
    <property type="match status" value="1"/>
</dbReference>
<dbReference type="InterPro" id="IPR020806">
    <property type="entry name" value="PKS_PP-bd"/>
</dbReference>
<dbReference type="InterPro" id="IPR006162">
    <property type="entry name" value="Ppantetheine_attach_site"/>
</dbReference>
<dbReference type="InterPro" id="IPR036291">
    <property type="entry name" value="NAD(P)-bd_dom_sf"/>
</dbReference>
<dbReference type="Proteomes" id="UP001595912">
    <property type="component" value="Unassembled WGS sequence"/>
</dbReference>
<feature type="domain" description="Ketosynthase family 3 (KS3)" evidence="5">
    <location>
        <begin position="234"/>
        <end position="620"/>
    </location>
</feature>
<dbReference type="PANTHER" id="PTHR43775:SF51">
    <property type="entry name" value="INACTIVE PHENOLPHTHIOCEROL SYNTHESIS POLYKETIDE SYNTHASE TYPE I PKS1-RELATED"/>
    <property type="match status" value="1"/>
</dbReference>
<feature type="domain" description="Carrier" evidence="4">
    <location>
        <begin position="141"/>
        <end position="216"/>
    </location>
</feature>
<evidence type="ECO:0000313" key="7">
    <source>
        <dbReference type="Proteomes" id="UP001595912"/>
    </source>
</evidence>
<name>A0ABV9W0Z6_9ACTN</name>
<dbReference type="Gene3D" id="3.40.47.10">
    <property type="match status" value="1"/>
</dbReference>
<dbReference type="Pfam" id="PF00550">
    <property type="entry name" value="PP-binding"/>
    <property type="match status" value="1"/>
</dbReference>
<accession>A0ABV9W0Z6</accession>
<keyword evidence="1" id="KW-0596">Phosphopantetheine</keyword>
<keyword evidence="2" id="KW-0597">Phosphoprotein</keyword>
<feature type="non-terminal residue" evidence="6">
    <location>
        <position position="1"/>
    </location>
</feature>
<dbReference type="InterPro" id="IPR013968">
    <property type="entry name" value="PKS_KR"/>
</dbReference>
<evidence type="ECO:0000256" key="2">
    <source>
        <dbReference type="ARBA" id="ARBA00022553"/>
    </source>
</evidence>
<dbReference type="EMBL" id="JBHSIU010000036">
    <property type="protein sequence ID" value="MFC5001386.1"/>
    <property type="molecule type" value="Genomic_DNA"/>
</dbReference>
<dbReference type="PANTHER" id="PTHR43775">
    <property type="entry name" value="FATTY ACID SYNTHASE"/>
    <property type="match status" value="1"/>
</dbReference>
<dbReference type="SMART" id="SM01294">
    <property type="entry name" value="PKS_PP_betabranch"/>
    <property type="match status" value="1"/>
</dbReference>
<evidence type="ECO:0000259" key="5">
    <source>
        <dbReference type="PROSITE" id="PS52004"/>
    </source>
</evidence>
<evidence type="ECO:0000313" key="6">
    <source>
        <dbReference type="EMBL" id="MFC5001386.1"/>
    </source>
</evidence>
<evidence type="ECO:0000256" key="3">
    <source>
        <dbReference type="ARBA" id="ARBA00022679"/>
    </source>
</evidence>
<dbReference type="Pfam" id="PF08659">
    <property type="entry name" value="KR"/>
    <property type="match status" value="1"/>
</dbReference>
<dbReference type="SUPFAM" id="SSF47336">
    <property type="entry name" value="ACP-like"/>
    <property type="match status" value="1"/>
</dbReference>
<dbReference type="PROSITE" id="PS00012">
    <property type="entry name" value="PHOSPHOPANTETHEINE"/>
    <property type="match status" value="1"/>
</dbReference>
<dbReference type="InterPro" id="IPR036736">
    <property type="entry name" value="ACP-like_sf"/>
</dbReference>
<evidence type="ECO:0000256" key="1">
    <source>
        <dbReference type="ARBA" id="ARBA00022450"/>
    </source>
</evidence>
<dbReference type="InterPro" id="IPR014031">
    <property type="entry name" value="Ketoacyl_synth_C"/>
</dbReference>
<organism evidence="6 7">
    <name type="scientific">Dactylosporangium cerinum</name>
    <dbReference type="NCBI Taxonomy" id="1434730"/>
    <lineage>
        <taxon>Bacteria</taxon>
        <taxon>Bacillati</taxon>
        <taxon>Actinomycetota</taxon>
        <taxon>Actinomycetes</taxon>
        <taxon>Micromonosporales</taxon>
        <taxon>Micromonosporaceae</taxon>
        <taxon>Dactylosporangium</taxon>
    </lineage>
</organism>
<dbReference type="InterPro" id="IPR014030">
    <property type="entry name" value="Ketoacyl_synth_N"/>
</dbReference>
<reference evidence="7" key="1">
    <citation type="journal article" date="2019" name="Int. J. Syst. Evol. Microbiol.">
        <title>The Global Catalogue of Microorganisms (GCM) 10K type strain sequencing project: providing services to taxonomists for standard genome sequencing and annotation.</title>
        <authorList>
            <consortium name="The Broad Institute Genomics Platform"/>
            <consortium name="The Broad Institute Genome Sequencing Center for Infectious Disease"/>
            <person name="Wu L."/>
            <person name="Ma J."/>
        </authorList>
    </citation>
    <scope>NUCLEOTIDE SEQUENCE [LARGE SCALE GENOMIC DNA]</scope>
    <source>
        <strain evidence="7">CGMCC 4.7152</strain>
    </source>
</reference>
<comment type="caution">
    <text evidence="6">The sequence shown here is derived from an EMBL/GenBank/DDBJ whole genome shotgun (WGS) entry which is preliminary data.</text>
</comment>
<evidence type="ECO:0000259" key="4">
    <source>
        <dbReference type="PROSITE" id="PS50075"/>
    </source>
</evidence>
<dbReference type="SMART" id="SM00825">
    <property type="entry name" value="PKS_KS"/>
    <property type="match status" value="1"/>
</dbReference>
<dbReference type="Pfam" id="PF00109">
    <property type="entry name" value="ketoacyl-synt"/>
    <property type="match status" value="1"/>
</dbReference>
<dbReference type="RefSeq" id="WP_380118401.1">
    <property type="nucleotide sequence ID" value="NZ_JBHSIU010000036.1"/>
</dbReference>
<dbReference type="InterPro" id="IPR050091">
    <property type="entry name" value="PKS_NRPS_Biosynth_Enz"/>
</dbReference>
<keyword evidence="7" id="KW-1185">Reference proteome</keyword>
<dbReference type="Gene3D" id="3.40.50.720">
    <property type="entry name" value="NAD(P)-binding Rossmann-like Domain"/>
    <property type="match status" value="1"/>
</dbReference>
<protein>
    <submittedName>
        <fullName evidence="6">Beta-ketoacyl synthase N-terminal-like domain-containing protein</fullName>
    </submittedName>
</protein>
<dbReference type="Gene3D" id="1.10.1200.10">
    <property type="entry name" value="ACP-like"/>
    <property type="match status" value="1"/>
</dbReference>
<dbReference type="PROSITE" id="PS52004">
    <property type="entry name" value="KS3_2"/>
    <property type="match status" value="1"/>
</dbReference>
<dbReference type="InterPro" id="IPR016039">
    <property type="entry name" value="Thiolase-like"/>
</dbReference>
<dbReference type="InterPro" id="IPR018201">
    <property type="entry name" value="Ketoacyl_synth_AS"/>
</dbReference>
<dbReference type="PROSITE" id="PS00606">
    <property type="entry name" value="KS3_1"/>
    <property type="match status" value="1"/>
</dbReference>
<keyword evidence="3" id="KW-0808">Transferase</keyword>
<dbReference type="InterPro" id="IPR009081">
    <property type="entry name" value="PP-bd_ACP"/>
</dbReference>
<feature type="non-terminal residue" evidence="6">
    <location>
        <position position="620"/>
    </location>
</feature>